<proteinExistence type="predicted"/>
<accession>A0ACC2BSR6</accession>
<evidence type="ECO:0000313" key="2">
    <source>
        <dbReference type="Proteomes" id="UP001162992"/>
    </source>
</evidence>
<organism evidence="1 2">
    <name type="scientific">Diphasiastrum complanatum</name>
    <name type="common">Issler's clubmoss</name>
    <name type="synonym">Lycopodium complanatum</name>
    <dbReference type="NCBI Taxonomy" id="34168"/>
    <lineage>
        <taxon>Eukaryota</taxon>
        <taxon>Viridiplantae</taxon>
        <taxon>Streptophyta</taxon>
        <taxon>Embryophyta</taxon>
        <taxon>Tracheophyta</taxon>
        <taxon>Lycopodiopsida</taxon>
        <taxon>Lycopodiales</taxon>
        <taxon>Lycopodiaceae</taxon>
        <taxon>Lycopodioideae</taxon>
        <taxon>Diphasiastrum</taxon>
    </lineage>
</organism>
<evidence type="ECO:0000313" key="1">
    <source>
        <dbReference type="EMBL" id="KAJ7532815.1"/>
    </source>
</evidence>
<dbReference type="EMBL" id="CM055104">
    <property type="protein sequence ID" value="KAJ7532815.1"/>
    <property type="molecule type" value="Genomic_DNA"/>
</dbReference>
<comment type="caution">
    <text evidence="1">The sequence shown here is derived from an EMBL/GenBank/DDBJ whole genome shotgun (WGS) entry which is preliminary data.</text>
</comment>
<gene>
    <name evidence="1" type="ORF">O6H91_13G021300</name>
</gene>
<sequence>MDSRVDLGAMAFVLKIKYADTLRRMIVKPQGGIEGINLSYAQLEGKIRNLFTIPTPVELVLTYKDKEDDVVTISQDEDLEDALVIQGLNPLRIDVSIREDKSTRREDKSSRKGDKKEAGGKREARSSPAADTPSFADVLEKTLLPTIDSLKNIASGQLNNLSEKLEQDKKFRANILSEVLQVFTKANSKDSKVSPDSGCNSSRKEAGNSSDPFSDPTAEYRPPNSFQGTFQGHGRPHTDGVFHYGVQCDRCGVVPIVGPRYKSNKKEDYDLCVSCFTDSQASEADYVRYDQPIKYHGGRHFGGFHGSKMPRCPYFQPSTFGRPACGNRGGFYGSYGRHDPRAFNHNNAFGKLDCRFVRDVTIFDGTEFAPGMNFTKIWKLRNSGNLPWPQNTQLVHIGGDELGSVPVTSLELPEGGLLPDCEIEASVDLTAPNNPGRYISHWRLLAPSGAKFGHRVWVSIQVNVVSKDEQSPQVLESLKVGTENNQQYVSEEVRKEDQEDTVADIEKAIEVENISNSSYLNAFSEVNVEGPSEVNVEGPSAPVIDMVEVEEYRKFQVDDAGKFSPEYYVNETANLENSELGPFSLVDVPKPVTVEVLGTPRTLSKASSEASSSFETEFFPESTRVESIVKPQTAAKGETLLNQLEIIGFTDRILNLELLEKNDYDLQMVLDELFSADKWDPMLDELQDMGFTDVDLNRRLMFKNKGSLKHVVKDLVLMYKDSDGKNKETV</sequence>
<reference evidence="2" key="1">
    <citation type="journal article" date="2024" name="Proc. Natl. Acad. Sci. U.S.A.">
        <title>Extraordinary preservation of gene collinearity over three hundred million years revealed in homosporous lycophytes.</title>
        <authorList>
            <person name="Li C."/>
            <person name="Wickell D."/>
            <person name="Kuo L.Y."/>
            <person name="Chen X."/>
            <person name="Nie B."/>
            <person name="Liao X."/>
            <person name="Peng D."/>
            <person name="Ji J."/>
            <person name="Jenkins J."/>
            <person name="Williams M."/>
            <person name="Shu S."/>
            <person name="Plott C."/>
            <person name="Barry K."/>
            <person name="Rajasekar S."/>
            <person name="Grimwood J."/>
            <person name="Han X."/>
            <person name="Sun S."/>
            <person name="Hou Z."/>
            <person name="He W."/>
            <person name="Dai G."/>
            <person name="Sun C."/>
            <person name="Schmutz J."/>
            <person name="Leebens-Mack J.H."/>
            <person name="Li F.W."/>
            <person name="Wang L."/>
        </authorList>
    </citation>
    <scope>NUCLEOTIDE SEQUENCE [LARGE SCALE GENOMIC DNA]</scope>
    <source>
        <strain evidence="2">cv. PW_Plant_1</strain>
    </source>
</reference>
<keyword evidence="2" id="KW-1185">Reference proteome</keyword>
<protein>
    <submittedName>
        <fullName evidence="1">Uncharacterized protein</fullName>
    </submittedName>
</protein>
<name>A0ACC2BSR6_DIPCM</name>
<dbReference type="Proteomes" id="UP001162992">
    <property type="component" value="Chromosome 13"/>
</dbReference>